<comment type="caution">
    <text evidence="2">The sequence shown here is derived from an EMBL/GenBank/DDBJ whole genome shotgun (WGS) entry which is preliminary data.</text>
</comment>
<dbReference type="AlphaFoldDB" id="A0AAW3DML6"/>
<feature type="non-terminal residue" evidence="2">
    <location>
        <position position="46"/>
    </location>
</feature>
<dbReference type="EMBL" id="JMFR01075225">
    <property type="protein sequence ID" value="KFV00930.1"/>
    <property type="molecule type" value="Genomic_DNA"/>
</dbReference>
<accession>A0AAW3DML6</accession>
<dbReference type="Proteomes" id="UP000053149">
    <property type="component" value="Unassembled WGS sequence"/>
</dbReference>
<organism evidence="2 3">
    <name type="scientific">Pterocles gutturalis</name>
    <name type="common">yellow-throated sandgrouse</name>
    <dbReference type="NCBI Taxonomy" id="240206"/>
    <lineage>
        <taxon>Eukaryota</taxon>
        <taxon>Metazoa</taxon>
        <taxon>Chordata</taxon>
        <taxon>Craniata</taxon>
        <taxon>Vertebrata</taxon>
        <taxon>Euteleostomi</taxon>
        <taxon>Archelosauria</taxon>
        <taxon>Archosauria</taxon>
        <taxon>Dinosauria</taxon>
        <taxon>Saurischia</taxon>
        <taxon>Theropoda</taxon>
        <taxon>Coelurosauria</taxon>
        <taxon>Aves</taxon>
        <taxon>Neognathae</taxon>
        <taxon>Neoaves</taxon>
        <taxon>Columbimorphae</taxon>
        <taxon>Pterocliformes</taxon>
        <taxon>Pteroclidae</taxon>
        <taxon>Pterocles</taxon>
    </lineage>
</organism>
<keyword evidence="3" id="KW-1185">Reference proteome</keyword>
<sequence>PGSLSAEVPYATKAAENAREVTAVGVDGHSFTAEDPANFSRGGRAH</sequence>
<evidence type="ECO:0000256" key="1">
    <source>
        <dbReference type="SAM" id="MobiDB-lite"/>
    </source>
</evidence>
<name>A0AAW3DML6_9AVES</name>
<evidence type="ECO:0000313" key="3">
    <source>
        <dbReference type="Proteomes" id="UP000053149"/>
    </source>
</evidence>
<proteinExistence type="predicted"/>
<reference evidence="2 3" key="1">
    <citation type="journal article" date="2014" name="Science">
        <title>Comparative genomics reveals insights into avian genome evolution and adaptation.</title>
        <authorList>
            <consortium name="Avian Genome Consortium"/>
            <person name="Zhang G."/>
            <person name="Li C."/>
            <person name="Li Q."/>
            <person name="Li B."/>
            <person name="Larkin D.M."/>
            <person name="Lee C."/>
            <person name="Storz J.F."/>
            <person name="Antunes A."/>
            <person name="Greenwold M.J."/>
            <person name="Meredith R.W."/>
            <person name="Odeen A."/>
            <person name="Cui J."/>
            <person name="Zhou Q."/>
            <person name="Xu L."/>
            <person name="Pan H."/>
            <person name="Wang Z."/>
            <person name="Jin L."/>
            <person name="Zhang P."/>
            <person name="Hu H."/>
            <person name="Yang W."/>
            <person name="Hu J."/>
            <person name="Xiao J."/>
            <person name="Yang Z."/>
            <person name="Liu Y."/>
            <person name="Xie Q."/>
            <person name="Yu H."/>
            <person name="Lian J."/>
            <person name="Wen P."/>
            <person name="Zhang F."/>
            <person name="Li H."/>
            <person name="Zeng Y."/>
            <person name="Xiong Z."/>
            <person name="Liu S."/>
            <person name="Zhou L."/>
            <person name="Huang Z."/>
            <person name="An N."/>
            <person name="Wang J."/>
            <person name="Zheng Q."/>
            <person name="Xiong Y."/>
            <person name="Wang G."/>
            <person name="Wang B."/>
            <person name="Wang J."/>
            <person name="Fan Y."/>
            <person name="da Fonseca R.R."/>
            <person name="Alfaro-Nunez A."/>
            <person name="Schubert M."/>
            <person name="Orlando L."/>
            <person name="Mourier T."/>
            <person name="Howard J.T."/>
            <person name="Ganapathy G."/>
            <person name="Pfenning A."/>
            <person name="Whitney O."/>
            <person name="Rivas M.V."/>
            <person name="Hara E."/>
            <person name="Smith J."/>
            <person name="Farre M."/>
            <person name="Narayan J."/>
            <person name="Slavov G."/>
            <person name="Romanov M.N."/>
            <person name="Borges R."/>
            <person name="Machado J.P."/>
            <person name="Khan I."/>
            <person name="Springer M.S."/>
            <person name="Gatesy J."/>
            <person name="Hoffmann F.G."/>
            <person name="Opazo J.C."/>
            <person name="Hastad O."/>
            <person name="Sawyer R.H."/>
            <person name="Kim H."/>
            <person name="Kim K.W."/>
            <person name="Kim H.J."/>
            <person name="Cho S."/>
            <person name="Li N."/>
            <person name="Huang Y."/>
            <person name="Bruford M.W."/>
            <person name="Zhan X."/>
            <person name="Dixon A."/>
            <person name="Bertelsen M.F."/>
            <person name="Derryberry E."/>
            <person name="Warren W."/>
            <person name="Wilson R.K."/>
            <person name="Li S."/>
            <person name="Ray D.A."/>
            <person name="Green R.E."/>
            <person name="O'Brien S.J."/>
            <person name="Griffin D."/>
            <person name="Johnson W.E."/>
            <person name="Haussler D."/>
            <person name="Ryder O.A."/>
            <person name="Willerslev E."/>
            <person name="Graves G.R."/>
            <person name="Alstrom P."/>
            <person name="Fjeldsa J."/>
            <person name="Mindell D.P."/>
            <person name="Edwards S.V."/>
            <person name="Braun E.L."/>
            <person name="Rahbek C."/>
            <person name="Burt D.W."/>
            <person name="Houde P."/>
            <person name="Zhang Y."/>
            <person name="Yang H."/>
            <person name="Wang J."/>
            <person name="Jarvis E.D."/>
            <person name="Gilbert M.T."/>
            <person name="Wang J."/>
        </authorList>
    </citation>
    <scope>NUCLEOTIDE SEQUENCE [LARGE SCALE GENOMIC DNA]</scope>
    <source>
        <strain evidence="2">BGI_N339</strain>
    </source>
</reference>
<protein>
    <submittedName>
        <fullName evidence="2">Uncharacterized protein</fullName>
    </submittedName>
</protein>
<feature type="region of interest" description="Disordered" evidence="1">
    <location>
        <begin position="26"/>
        <end position="46"/>
    </location>
</feature>
<gene>
    <name evidence="2" type="ORF">N339_12710</name>
</gene>
<feature type="non-terminal residue" evidence="2">
    <location>
        <position position="1"/>
    </location>
</feature>
<evidence type="ECO:0000313" key="2">
    <source>
        <dbReference type="EMBL" id="KFV00930.1"/>
    </source>
</evidence>